<dbReference type="PANTHER" id="PTHR21421">
    <property type="entry name" value="GUSTATORY RECEPTOR"/>
    <property type="match status" value="1"/>
</dbReference>
<evidence type="ECO:0000256" key="5">
    <source>
        <dbReference type="ARBA" id="ARBA00023170"/>
    </source>
</evidence>
<evidence type="ECO:0008006" key="9">
    <source>
        <dbReference type="Google" id="ProtNLM"/>
    </source>
</evidence>
<comment type="caution">
    <text evidence="7">The sequence shown here is derived from an EMBL/GenBank/DDBJ whole genome shotgun (WGS) entry which is preliminary data.</text>
</comment>
<reference evidence="7 8" key="1">
    <citation type="journal article" date="2022" name="Nat. Ecol. Evol.">
        <title>A masculinizing supergene underlies an exaggerated male reproductive morph in a spider.</title>
        <authorList>
            <person name="Hendrickx F."/>
            <person name="De Corte Z."/>
            <person name="Sonet G."/>
            <person name="Van Belleghem S.M."/>
            <person name="Kostlbacher S."/>
            <person name="Vangestel C."/>
        </authorList>
    </citation>
    <scope>NUCLEOTIDE SEQUENCE [LARGE SCALE GENOMIC DNA]</scope>
    <source>
        <strain evidence="7">W744_W776</strain>
    </source>
</reference>
<evidence type="ECO:0000256" key="2">
    <source>
        <dbReference type="ARBA" id="ARBA00022692"/>
    </source>
</evidence>
<protein>
    <recommendedName>
        <fullName evidence="9">Gustatory receptor</fullName>
    </recommendedName>
</protein>
<name>A0AAV6V179_9ARAC</name>
<accession>A0AAV6V179</accession>
<evidence type="ECO:0000256" key="3">
    <source>
        <dbReference type="ARBA" id="ARBA00022989"/>
    </source>
</evidence>
<evidence type="ECO:0000256" key="1">
    <source>
        <dbReference type="ARBA" id="ARBA00004141"/>
    </source>
</evidence>
<keyword evidence="2 6" id="KW-0812">Transmembrane</keyword>
<dbReference type="Proteomes" id="UP000827092">
    <property type="component" value="Unassembled WGS sequence"/>
</dbReference>
<keyword evidence="4 6" id="KW-0472">Membrane</keyword>
<dbReference type="GO" id="GO:0051606">
    <property type="term" value="P:detection of stimulus"/>
    <property type="evidence" value="ECO:0007669"/>
    <property type="project" value="UniProtKB-ARBA"/>
</dbReference>
<comment type="subcellular location">
    <subcellularLocation>
        <location evidence="1">Membrane</location>
        <topology evidence="1">Multi-pass membrane protein</topology>
    </subcellularLocation>
</comment>
<keyword evidence="3 6" id="KW-1133">Transmembrane helix</keyword>
<feature type="transmembrane region" description="Helical" evidence="6">
    <location>
        <begin position="112"/>
        <end position="130"/>
    </location>
</feature>
<feature type="transmembrane region" description="Helical" evidence="6">
    <location>
        <begin position="58"/>
        <end position="79"/>
    </location>
</feature>
<dbReference type="AlphaFoldDB" id="A0AAV6V179"/>
<dbReference type="GO" id="GO:0016020">
    <property type="term" value="C:membrane"/>
    <property type="evidence" value="ECO:0007669"/>
    <property type="project" value="UniProtKB-SubCell"/>
</dbReference>
<feature type="transmembrane region" description="Helical" evidence="6">
    <location>
        <begin position="341"/>
        <end position="360"/>
    </location>
</feature>
<dbReference type="GO" id="GO:0038023">
    <property type="term" value="F:signaling receptor activity"/>
    <property type="evidence" value="ECO:0007669"/>
    <property type="project" value="UniProtKB-ARBA"/>
</dbReference>
<sequence>MFRPILNFLLFFGLETYPIYENRGTKILGYLCIRMFYVTSVTLALTGILLVDEILKGISLYSLSSTVILVIGFVFRWALQLKGKAIFGLLCAICDFKGVAPKKLVTTRRRLLLISVPVVVFQGLVLVFLLKTMIESLNFEENAFEFSKRNSVIFKNVQRGIVTKLFMLSIALMYVHNVIPFCLFGLLYVAISWRLKEILKNFNNRLKSSSPNISECLETYNRICSLVKYADKTLNSLMFISVFFMSCMLYFTVFNVLLPSDSTSNTQNRINSSLNMTFMVTLFYGILYFASEIPNVVADISDVIHSMVVDKDSAWQKVELLLRVHQGLFLSVGQMVIIRKGLFLVLIGTIATYCLLINSFPLKSN</sequence>
<evidence type="ECO:0000313" key="8">
    <source>
        <dbReference type="Proteomes" id="UP000827092"/>
    </source>
</evidence>
<organism evidence="7 8">
    <name type="scientific">Oedothorax gibbosus</name>
    <dbReference type="NCBI Taxonomy" id="931172"/>
    <lineage>
        <taxon>Eukaryota</taxon>
        <taxon>Metazoa</taxon>
        <taxon>Ecdysozoa</taxon>
        <taxon>Arthropoda</taxon>
        <taxon>Chelicerata</taxon>
        <taxon>Arachnida</taxon>
        <taxon>Araneae</taxon>
        <taxon>Araneomorphae</taxon>
        <taxon>Entelegynae</taxon>
        <taxon>Araneoidea</taxon>
        <taxon>Linyphiidae</taxon>
        <taxon>Erigoninae</taxon>
        <taxon>Oedothorax</taxon>
    </lineage>
</organism>
<dbReference type="PANTHER" id="PTHR21421:SF29">
    <property type="entry name" value="GUSTATORY RECEPTOR 5A FOR TREHALOSE-RELATED"/>
    <property type="match status" value="1"/>
</dbReference>
<feature type="transmembrane region" description="Helical" evidence="6">
    <location>
        <begin position="237"/>
        <end position="258"/>
    </location>
</feature>
<feature type="transmembrane region" description="Helical" evidence="6">
    <location>
        <begin position="165"/>
        <end position="191"/>
    </location>
</feature>
<proteinExistence type="predicted"/>
<evidence type="ECO:0000313" key="7">
    <source>
        <dbReference type="EMBL" id="KAG8189534.1"/>
    </source>
</evidence>
<dbReference type="EMBL" id="JAFNEN010000213">
    <property type="protein sequence ID" value="KAG8189534.1"/>
    <property type="molecule type" value="Genomic_DNA"/>
</dbReference>
<evidence type="ECO:0000256" key="6">
    <source>
        <dbReference type="SAM" id="Phobius"/>
    </source>
</evidence>
<keyword evidence="5" id="KW-0675">Receptor</keyword>
<gene>
    <name evidence="7" type="ORF">JTE90_008494</name>
</gene>
<keyword evidence="8" id="KW-1185">Reference proteome</keyword>
<evidence type="ECO:0000256" key="4">
    <source>
        <dbReference type="ARBA" id="ARBA00023136"/>
    </source>
</evidence>
<feature type="transmembrane region" description="Helical" evidence="6">
    <location>
        <begin position="27"/>
        <end position="51"/>
    </location>
</feature>
<feature type="transmembrane region" description="Helical" evidence="6">
    <location>
        <begin position="270"/>
        <end position="290"/>
    </location>
</feature>
<dbReference type="GO" id="GO:0007606">
    <property type="term" value="P:sensory perception of chemical stimulus"/>
    <property type="evidence" value="ECO:0007669"/>
    <property type="project" value="TreeGrafter"/>
</dbReference>